<name>A0AA94R7H7_9MYCO</name>
<gene>
    <name evidence="1" type="ORF">C1S79_21210</name>
</gene>
<keyword evidence="2" id="KW-1185">Reference proteome</keyword>
<reference evidence="1 2" key="1">
    <citation type="submission" date="2018-01" db="EMBL/GenBank/DDBJ databases">
        <title>Comparative genomics of Mycobacterium mucogenicum and Mycobacterium neoaurum clade members emphasizing tRNA and non-coding RNA.</title>
        <authorList>
            <person name="Behra P.R.K."/>
            <person name="Pettersson B.M.F."/>
            <person name="Das S."/>
            <person name="Dasgupta S."/>
            <person name="Kirsebom L.A."/>
        </authorList>
    </citation>
    <scope>NUCLEOTIDE SEQUENCE [LARGE SCALE GENOMIC DNA]</scope>
    <source>
        <strain evidence="1 2">DSM 45104</strain>
    </source>
</reference>
<sequence>MTAVSVRWPEPAVRALPRPVTAFQFETVHSFITRLAHANHVAPQDLRGYAARPGDYYPNTERLGLLSGYPPAVLLNRLRGLRPDERDATRQRARSRPACRWCCARRGVNEPVHCWFPDHVTACYRHYRWIGPSANTWDDQVSLTGHHGVIAAARRHARLHRLHHPDIIEAALNDALRIVMRQRRLDGQPECDITNASPSARWATAKDVRTHLTTYPQVITVAGAIIAHRPLLLNAGNENLVIAAFLARAYMAFHPKTDSVEEALRCWLYDQQIIRRSRHGARNG</sequence>
<evidence type="ECO:0000313" key="1">
    <source>
        <dbReference type="EMBL" id="TLH63694.1"/>
    </source>
</evidence>
<proteinExistence type="predicted"/>
<dbReference type="RefSeq" id="WP_138250397.1">
    <property type="nucleotide sequence ID" value="NZ_POTM01000052.1"/>
</dbReference>
<evidence type="ECO:0008006" key="3">
    <source>
        <dbReference type="Google" id="ProtNLM"/>
    </source>
</evidence>
<protein>
    <recommendedName>
        <fullName evidence="3">TniQ protein</fullName>
    </recommendedName>
</protein>
<dbReference type="EMBL" id="POTM01000052">
    <property type="protein sequence ID" value="TLH63694.1"/>
    <property type="molecule type" value="Genomic_DNA"/>
</dbReference>
<accession>A0AA94R7H7</accession>
<dbReference type="AlphaFoldDB" id="A0AA94R7H7"/>
<dbReference type="Proteomes" id="UP000309984">
    <property type="component" value="Unassembled WGS sequence"/>
</dbReference>
<organism evidence="1 2">
    <name type="scientific">Mycolicibacterium phocaicum</name>
    <dbReference type="NCBI Taxonomy" id="319706"/>
    <lineage>
        <taxon>Bacteria</taxon>
        <taxon>Bacillati</taxon>
        <taxon>Actinomycetota</taxon>
        <taxon>Actinomycetes</taxon>
        <taxon>Mycobacteriales</taxon>
        <taxon>Mycobacteriaceae</taxon>
        <taxon>Mycolicibacterium</taxon>
    </lineage>
</organism>
<comment type="caution">
    <text evidence="1">The sequence shown here is derived from an EMBL/GenBank/DDBJ whole genome shotgun (WGS) entry which is preliminary data.</text>
</comment>
<evidence type="ECO:0000313" key="2">
    <source>
        <dbReference type="Proteomes" id="UP000309984"/>
    </source>
</evidence>